<organism evidence="1">
    <name type="scientific">Billgrantia gudaonensis</name>
    <dbReference type="NCBI Taxonomy" id="376427"/>
    <lineage>
        <taxon>Bacteria</taxon>
        <taxon>Pseudomonadati</taxon>
        <taxon>Pseudomonadota</taxon>
        <taxon>Gammaproteobacteria</taxon>
        <taxon>Oceanospirillales</taxon>
        <taxon>Halomonadaceae</taxon>
        <taxon>Billgrantia</taxon>
    </lineage>
</organism>
<evidence type="ECO:0000313" key="1">
    <source>
        <dbReference type="EMBL" id="RUA22855.1"/>
    </source>
</evidence>
<dbReference type="EMBL" id="RXHI01000008">
    <property type="protein sequence ID" value="RUA22855.1"/>
    <property type="molecule type" value="Genomic_DNA"/>
</dbReference>
<proteinExistence type="predicted"/>
<comment type="caution">
    <text evidence="1">The sequence shown here is derived from an EMBL/GenBank/DDBJ whole genome shotgun (WGS) entry which is preliminary data.</text>
</comment>
<sequence>MDTGRHVGGWHGEHLPLLEESFALLSSRPGRHGAGDRRRRAGTARLETALPDAHFTGFWFPARRCHAITPAPTCSCFLHLGDLGQRGPEAMASGLAVIAYRHATMAELITPEYQGLLVTPGDATAFREEQP</sequence>
<gene>
    <name evidence="1" type="ORF">DSL92_03165</name>
</gene>
<reference evidence="1" key="1">
    <citation type="submission" date="2018-12" db="EMBL/GenBank/DDBJ databases">
        <authorList>
            <person name="Jadhav K."/>
            <person name="Kushwaha B."/>
            <person name="Jadhav I."/>
        </authorList>
    </citation>
    <scope>NUCLEOTIDE SEQUENCE [LARGE SCALE GENOMIC DNA]</scope>
    <source>
        <strain evidence="1">SBS 10</strain>
    </source>
</reference>
<name>A0A432JL42_9GAMM</name>
<accession>A0A432JL42</accession>
<dbReference type="SUPFAM" id="SSF53756">
    <property type="entry name" value="UDP-Glycosyltransferase/glycogen phosphorylase"/>
    <property type="match status" value="1"/>
</dbReference>
<dbReference type="Gene3D" id="3.40.50.2000">
    <property type="entry name" value="Glycogen Phosphorylase B"/>
    <property type="match status" value="1"/>
</dbReference>
<dbReference type="Pfam" id="PF13692">
    <property type="entry name" value="Glyco_trans_1_4"/>
    <property type="match status" value="1"/>
</dbReference>
<protein>
    <submittedName>
        <fullName evidence="1">Uncharacterized protein</fullName>
    </submittedName>
</protein>
<dbReference type="AlphaFoldDB" id="A0A432JL42"/>